<dbReference type="EMBL" id="QJKJ01013039">
    <property type="protein sequence ID" value="RDX67332.1"/>
    <property type="molecule type" value="Genomic_DNA"/>
</dbReference>
<reference evidence="2" key="1">
    <citation type="submission" date="2018-05" db="EMBL/GenBank/DDBJ databases">
        <title>Draft genome of Mucuna pruriens seed.</title>
        <authorList>
            <person name="Nnadi N.E."/>
            <person name="Vos R."/>
            <person name="Hasami M.H."/>
            <person name="Devisetty U.K."/>
            <person name="Aguiy J.C."/>
        </authorList>
    </citation>
    <scope>NUCLEOTIDE SEQUENCE [LARGE SCALE GENOMIC DNA]</scope>
    <source>
        <strain evidence="2">JCA_2017</strain>
    </source>
</reference>
<dbReference type="Proteomes" id="UP000257109">
    <property type="component" value="Unassembled WGS sequence"/>
</dbReference>
<proteinExistence type="predicted"/>
<accession>A0A371EMP1</accession>
<sequence length="134" mass="15194">MAKLEESLKAVETETKATKKEVVRSNLELNRTKEEKESLSTEMDQIVDAIMDEHENGFNKDLRQVALLAPDLDLSYLTMTHDVIDGKLVPMVSLEEKMESVRNKKHRSWMDGMKEFDIISAKRAGTNPKSSNGV</sequence>
<comment type="caution">
    <text evidence="2">The sequence shown here is derived from an EMBL/GenBank/DDBJ whole genome shotgun (WGS) entry which is preliminary data.</text>
</comment>
<name>A0A371EMP1_MUCPR</name>
<gene>
    <name evidence="2" type="ORF">CR513_53811</name>
</gene>
<evidence type="ECO:0000313" key="3">
    <source>
        <dbReference type="Proteomes" id="UP000257109"/>
    </source>
</evidence>
<feature type="coiled-coil region" evidence="1">
    <location>
        <begin position="1"/>
        <end position="49"/>
    </location>
</feature>
<dbReference type="OrthoDB" id="1460611at2759"/>
<keyword evidence="1" id="KW-0175">Coiled coil</keyword>
<organism evidence="2 3">
    <name type="scientific">Mucuna pruriens</name>
    <name type="common">Velvet bean</name>
    <name type="synonym">Dolichos pruriens</name>
    <dbReference type="NCBI Taxonomy" id="157652"/>
    <lineage>
        <taxon>Eukaryota</taxon>
        <taxon>Viridiplantae</taxon>
        <taxon>Streptophyta</taxon>
        <taxon>Embryophyta</taxon>
        <taxon>Tracheophyta</taxon>
        <taxon>Spermatophyta</taxon>
        <taxon>Magnoliopsida</taxon>
        <taxon>eudicotyledons</taxon>
        <taxon>Gunneridae</taxon>
        <taxon>Pentapetalae</taxon>
        <taxon>rosids</taxon>
        <taxon>fabids</taxon>
        <taxon>Fabales</taxon>
        <taxon>Fabaceae</taxon>
        <taxon>Papilionoideae</taxon>
        <taxon>50 kb inversion clade</taxon>
        <taxon>NPAAA clade</taxon>
        <taxon>indigoferoid/millettioid clade</taxon>
        <taxon>Phaseoleae</taxon>
        <taxon>Mucuna</taxon>
    </lineage>
</organism>
<evidence type="ECO:0000256" key="1">
    <source>
        <dbReference type="SAM" id="Coils"/>
    </source>
</evidence>
<evidence type="ECO:0000313" key="2">
    <source>
        <dbReference type="EMBL" id="RDX67332.1"/>
    </source>
</evidence>
<dbReference type="AlphaFoldDB" id="A0A371EMP1"/>
<feature type="non-terminal residue" evidence="2">
    <location>
        <position position="1"/>
    </location>
</feature>
<keyword evidence="3" id="KW-1185">Reference proteome</keyword>
<protein>
    <submittedName>
        <fullName evidence="2">Uncharacterized protein</fullName>
    </submittedName>
</protein>